<feature type="compositionally biased region" description="Basic and acidic residues" evidence="6">
    <location>
        <begin position="14"/>
        <end position="35"/>
    </location>
</feature>
<dbReference type="Pfam" id="PF00440">
    <property type="entry name" value="TetR_N"/>
    <property type="match status" value="1"/>
</dbReference>
<evidence type="ECO:0000256" key="3">
    <source>
        <dbReference type="ARBA" id="ARBA00023125"/>
    </source>
</evidence>
<organism evidence="8 9">
    <name type="scientific">Brachybacterium halotolerans</name>
    <dbReference type="NCBI Taxonomy" id="2795215"/>
    <lineage>
        <taxon>Bacteria</taxon>
        <taxon>Bacillati</taxon>
        <taxon>Actinomycetota</taxon>
        <taxon>Actinomycetes</taxon>
        <taxon>Micrococcales</taxon>
        <taxon>Dermabacteraceae</taxon>
        <taxon>Brachybacterium</taxon>
    </lineage>
</organism>
<evidence type="ECO:0000256" key="2">
    <source>
        <dbReference type="ARBA" id="ARBA00023015"/>
    </source>
</evidence>
<dbReference type="Gene3D" id="1.10.357.10">
    <property type="entry name" value="Tetracycline Repressor, domain 2"/>
    <property type="match status" value="1"/>
</dbReference>
<keyword evidence="2" id="KW-0805">Transcription regulation</keyword>
<evidence type="ECO:0000256" key="5">
    <source>
        <dbReference type="PROSITE-ProRule" id="PRU00335"/>
    </source>
</evidence>
<gene>
    <name evidence="8" type="ORF">I8D64_10290</name>
</gene>
<dbReference type="InterPro" id="IPR036271">
    <property type="entry name" value="Tet_transcr_reg_TetR-rel_C_sf"/>
</dbReference>
<evidence type="ECO:0000259" key="7">
    <source>
        <dbReference type="PROSITE" id="PS50977"/>
    </source>
</evidence>
<dbReference type="EMBL" id="JAEDAJ010000005">
    <property type="protein sequence ID" value="MBK0331794.1"/>
    <property type="molecule type" value="Genomic_DNA"/>
</dbReference>
<evidence type="ECO:0000313" key="8">
    <source>
        <dbReference type="EMBL" id="MBK0331794.1"/>
    </source>
</evidence>
<dbReference type="Pfam" id="PF13977">
    <property type="entry name" value="TetR_C_6"/>
    <property type="match status" value="1"/>
</dbReference>
<evidence type="ECO:0000256" key="1">
    <source>
        <dbReference type="ARBA" id="ARBA00022491"/>
    </source>
</evidence>
<protein>
    <submittedName>
        <fullName evidence="8">TetR/AcrR family transcriptional regulator</fullName>
    </submittedName>
</protein>
<dbReference type="PRINTS" id="PR00455">
    <property type="entry name" value="HTHTETR"/>
</dbReference>
<sequence length="244" mass="26196">MTSSEQGEGSDGAPGRDDAASGRADAAPRQDDAAHGARVGAQVEEQAEEQATIGRLGAYAKGMARRRQILDRAIEVFRERGADGTSLRRIAEAIGVSHAALRHYFDSLEQLLVAVYAHAEAARDDDPDLPEPSSAVDVMVQAAVQNLEVPGLVQLYSTLVAASLEARSTEAKDFFTSRFAHLRVALEARVRAEQEAGELRSDVDPAQIAALLVAASDGLQIQWLLEPDIELEGTLSAFRTLLRP</sequence>
<evidence type="ECO:0000256" key="6">
    <source>
        <dbReference type="SAM" id="MobiDB-lite"/>
    </source>
</evidence>
<feature type="region of interest" description="Disordered" evidence="6">
    <location>
        <begin position="1"/>
        <end position="48"/>
    </location>
</feature>
<name>A0ABS1BAW3_9MICO</name>
<dbReference type="Proteomes" id="UP000612352">
    <property type="component" value="Unassembled WGS sequence"/>
</dbReference>
<evidence type="ECO:0000313" key="9">
    <source>
        <dbReference type="Proteomes" id="UP000612352"/>
    </source>
</evidence>
<keyword evidence="9" id="KW-1185">Reference proteome</keyword>
<reference evidence="8 9" key="1">
    <citation type="submission" date="2020-12" db="EMBL/GenBank/DDBJ databases">
        <title>Brachybacterium sp. MASK1Z-5, whole genome shotgun sequence.</title>
        <authorList>
            <person name="Tuo L."/>
        </authorList>
    </citation>
    <scope>NUCLEOTIDE SEQUENCE [LARGE SCALE GENOMIC DNA]</scope>
    <source>
        <strain evidence="8 9">MASK1Z-5</strain>
    </source>
</reference>
<keyword evidence="1" id="KW-0678">Repressor</keyword>
<accession>A0ABS1BAW3</accession>
<feature type="DNA-binding region" description="H-T-H motif" evidence="5">
    <location>
        <begin position="86"/>
        <end position="105"/>
    </location>
</feature>
<keyword evidence="4" id="KW-0804">Transcription</keyword>
<dbReference type="SUPFAM" id="SSF48498">
    <property type="entry name" value="Tetracyclin repressor-like, C-terminal domain"/>
    <property type="match status" value="1"/>
</dbReference>
<dbReference type="SUPFAM" id="SSF46689">
    <property type="entry name" value="Homeodomain-like"/>
    <property type="match status" value="1"/>
</dbReference>
<comment type="caution">
    <text evidence="8">The sequence shown here is derived from an EMBL/GenBank/DDBJ whole genome shotgun (WGS) entry which is preliminary data.</text>
</comment>
<dbReference type="PANTHER" id="PTHR47506:SF6">
    <property type="entry name" value="HTH-TYPE TRANSCRIPTIONAL REPRESSOR NEMR"/>
    <property type="match status" value="1"/>
</dbReference>
<proteinExistence type="predicted"/>
<feature type="domain" description="HTH tetR-type" evidence="7">
    <location>
        <begin position="63"/>
        <end position="123"/>
    </location>
</feature>
<evidence type="ECO:0000256" key="4">
    <source>
        <dbReference type="ARBA" id="ARBA00023163"/>
    </source>
</evidence>
<dbReference type="PANTHER" id="PTHR47506">
    <property type="entry name" value="TRANSCRIPTIONAL REGULATORY PROTEIN"/>
    <property type="match status" value="1"/>
</dbReference>
<dbReference type="PROSITE" id="PS50977">
    <property type="entry name" value="HTH_TETR_2"/>
    <property type="match status" value="1"/>
</dbReference>
<dbReference type="InterPro" id="IPR039538">
    <property type="entry name" value="BetI_C"/>
</dbReference>
<keyword evidence="3 5" id="KW-0238">DNA-binding</keyword>
<dbReference type="InterPro" id="IPR009057">
    <property type="entry name" value="Homeodomain-like_sf"/>
</dbReference>
<dbReference type="InterPro" id="IPR001647">
    <property type="entry name" value="HTH_TetR"/>
</dbReference>